<dbReference type="EMBL" id="BLXT01000975">
    <property type="protein sequence ID" value="GFN82021.1"/>
    <property type="molecule type" value="Genomic_DNA"/>
</dbReference>
<feature type="region of interest" description="Disordered" evidence="1">
    <location>
        <begin position="71"/>
        <end position="91"/>
    </location>
</feature>
<gene>
    <name evidence="2" type="ORF">PoB_000852700</name>
</gene>
<comment type="caution">
    <text evidence="2">The sequence shown here is derived from an EMBL/GenBank/DDBJ whole genome shotgun (WGS) entry which is preliminary data.</text>
</comment>
<dbReference type="AlphaFoldDB" id="A0AAV3YGP5"/>
<reference evidence="2 3" key="1">
    <citation type="journal article" date="2021" name="Elife">
        <title>Chloroplast acquisition without the gene transfer in kleptoplastic sea slugs, Plakobranchus ocellatus.</title>
        <authorList>
            <person name="Maeda T."/>
            <person name="Takahashi S."/>
            <person name="Yoshida T."/>
            <person name="Shimamura S."/>
            <person name="Takaki Y."/>
            <person name="Nagai Y."/>
            <person name="Toyoda A."/>
            <person name="Suzuki Y."/>
            <person name="Arimoto A."/>
            <person name="Ishii H."/>
            <person name="Satoh N."/>
            <person name="Nishiyama T."/>
            <person name="Hasebe M."/>
            <person name="Maruyama T."/>
            <person name="Minagawa J."/>
            <person name="Obokata J."/>
            <person name="Shigenobu S."/>
        </authorList>
    </citation>
    <scope>NUCLEOTIDE SEQUENCE [LARGE SCALE GENOMIC DNA]</scope>
</reference>
<organism evidence="2 3">
    <name type="scientific">Plakobranchus ocellatus</name>
    <dbReference type="NCBI Taxonomy" id="259542"/>
    <lineage>
        <taxon>Eukaryota</taxon>
        <taxon>Metazoa</taxon>
        <taxon>Spiralia</taxon>
        <taxon>Lophotrochozoa</taxon>
        <taxon>Mollusca</taxon>
        <taxon>Gastropoda</taxon>
        <taxon>Heterobranchia</taxon>
        <taxon>Euthyneura</taxon>
        <taxon>Panpulmonata</taxon>
        <taxon>Sacoglossa</taxon>
        <taxon>Placobranchoidea</taxon>
        <taxon>Plakobranchidae</taxon>
        <taxon>Plakobranchus</taxon>
    </lineage>
</organism>
<evidence type="ECO:0000313" key="2">
    <source>
        <dbReference type="EMBL" id="GFN82021.1"/>
    </source>
</evidence>
<evidence type="ECO:0000256" key="1">
    <source>
        <dbReference type="SAM" id="MobiDB-lite"/>
    </source>
</evidence>
<sequence>MFTPSDVIDRPSLASHSHQTSPQPPLYQQHHSRRPVHQQVHSVSLHISSSAVVGKHSSPQSWTNISAAPRSWASTAVHSHGATHQQLCSRR</sequence>
<dbReference type="Proteomes" id="UP000735302">
    <property type="component" value="Unassembled WGS sequence"/>
</dbReference>
<evidence type="ECO:0000313" key="3">
    <source>
        <dbReference type="Proteomes" id="UP000735302"/>
    </source>
</evidence>
<name>A0AAV3YGP5_9GAST</name>
<proteinExistence type="predicted"/>
<accession>A0AAV3YGP5</accession>
<keyword evidence="3" id="KW-1185">Reference proteome</keyword>
<protein>
    <submittedName>
        <fullName evidence="2">Uncharacterized protein</fullName>
    </submittedName>
</protein>
<feature type="region of interest" description="Disordered" evidence="1">
    <location>
        <begin position="1"/>
        <end position="43"/>
    </location>
</feature>